<evidence type="ECO:0000313" key="2">
    <source>
        <dbReference type="EMBL" id="TPG79427.1"/>
    </source>
</evidence>
<accession>A0A502HXF9</accession>
<dbReference type="EMBL" id="RCZA01000011">
    <property type="protein sequence ID" value="TPG79427.1"/>
    <property type="molecule type" value="Genomic_DNA"/>
</dbReference>
<proteinExistence type="predicted"/>
<dbReference type="AlphaFoldDB" id="A0A502HXF9"/>
<feature type="chain" id="PRO_5021373334" description="Secreted protein" evidence="1">
    <location>
        <begin position="23"/>
        <end position="91"/>
    </location>
</feature>
<feature type="signal peptide" evidence="1">
    <location>
        <begin position="1"/>
        <end position="22"/>
    </location>
</feature>
<name>A0A502HXF9_9PSED</name>
<protein>
    <recommendedName>
        <fullName evidence="4">Secreted protein</fullName>
    </recommendedName>
</protein>
<evidence type="ECO:0000256" key="1">
    <source>
        <dbReference type="SAM" id="SignalP"/>
    </source>
</evidence>
<keyword evidence="1" id="KW-0732">Signal</keyword>
<sequence length="91" mass="9618">MKHSAIAGLFITVALLASPVFAADKDLCKENINLIQQALDSNPAVSENAEDNIQVGLDKAKTAQAKGDDKGCIGITSGLLEKIQLRNPTNK</sequence>
<dbReference type="RefSeq" id="WP_140681676.1">
    <property type="nucleotide sequence ID" value="NZ_RCZA01000011.1"/>
</dbReference>
<dbReference type="Proteomes" id="UP000320914">
    <property type="component" value="Unassembled WGS sequence"/>
</dbReference>
<organism evidence="2 3">
    <name type="scientific">Pseudomonas mandelii</name>
    <dbReference type="NCBI Taxonomy" id="75612"/>
    <lineage>
        <taxon>Bacteria</taxon>
        <taxon>Pseudomonadati</taxon>
        <taxon>Pseudomonadota</taxon>
        <taxon>Gammaproteobacteria</taxon>
        <taxon>Pseudomonadales</taxon>
        <taxon>Pseudomonadaceae</taxon>
        <taxon>Pseudomonas</taxon>
    </lineage>
</organism>
<reference evidence="2 3" key="1">
    <citation type="journal article" date="2019" name="Environ. Microbiol.">
        <title>Species interactions and distinct microbial communities in high Arctic permafrost affected cryosols are associated with the CH4 and CO2 gas fluxes.</title>
        <authorList>
            <person name="Altshuler I."/>
            <person name="Hamel J."/>
            <person name="Turney S."/>
            <person name="Magnuson E."/>
            <person name="Levesque R."/>
            <person name="Greer C."/>
            <person name="Whyte L.G."/>
        </authorList>
    </citation>
    <scope>NUCLEOTIDE SEQUENCE [LARGE SCALE GENOMIC DNA]</scope>
    <source>
        <strain evidence="2 3">OWC5</strain>
    </source>
</reference>
<comment type="caution">
    <text evidence="2">The sequence shown here is derived from an EMBL/GenBank/DDBJ whole genome shotgun (WGS) entry which is preliminary data.</text>
</comment>
<evidence type="ECO:0008006" key="4">
    <source>
        <dbReference type="Google" id="ProtNLM"/>
    </source>
</evidence>
<evidence type="ECO:0000313" key="3">
    <source>
        <dbReference type="Proteomes" id="UP000320914"/>
    </source>
</evidence>
<gene>
    <name evidence="2" type="ORF">EAH74_24540</name>
</gene>